<evidence type="ECO:0000313" key="3">
    <source>
        <dbReference type="Proteomes" id="UP000318833"/>
    </source>
</evidence>
<proteinExistence type="predicted"/>
<dbReference type="SUPFAM" id="SSF55729">
    <property type="entry name" value="Acyl-CoA N-acyltransferases (Nat)"/>
    <property type="match status" value="1"/>
</dbReference>
<gene>
    <name evidence="2" type="ORF">FOF46_08730</name>
</gene>
<keyword evidence="3" id="KW-1185">Reference proteome</keyword>
<dbReference type="Gene3D" id="3.40.630.30">
    <property type="match status" value="1"/>
</dbReference>
<protein>
    <submittedName>
        <fullName evidence="2">GNAT family N-acetyltransferase</fullName>
    </submittedName>
</protein>
<dbReference type="Pfam" id="PF13673">
    <property type="entry name" value="Acetyltransf_10"/>
    <property type="match status" value="1"/>
</dbReference>
<dbReference type="PROSITE" id="PS51186">
    <property type="entry name" value="GNAT"/>
    <property type="match status" value="1"/>
</dbReference>
<dbReference type="OrthoDB" id="7585366at2"/>
<dbReference type="AlphaFoldDB" id="A0A554VM99"/>
<reference evidence="2 3" key="1">
    <citation type="submission" date="2019-07" db="EMBL/GenBank/DDBJ databases">
        <title>The draft genome sequence of Aquimarina algiphila M91.</title>
        <authorList>
            <person name="Meng X."/>
        </authorList>
    </citation>
    <scope>NUCLEOTIDE SEQUENCE [LARGE SCALE GENOMIC DNA]</scope>
    <source>
        <strain evidence="2 3">M91</strain>
    </source>
</reference>
<dbReference type="CDD" id="cd04301">
    <property type="entry name" value="NAT_SF"/>
    <property type="match status" value="1"/>
</dbReference>
<dbReference type="Proteomes" id="UP000318833">
    <property type="component" value="Unassembled WGS sequence"/>
</dbReference>
<dbReference type="InterPro" id="IPR016181">
    <property type="entry name" value="Acyl_CoA_acyltransferase"/>
</dbReference>
<comment type="caution">
    <text evidence="2">The sequence shown here is derived from an EMBL/GenBank/DDBJ whole genome shotgun (WGS) entry which is preliminary data.</text>
</comment>
<dbReference type="GO" id="GO:0016747">
    <property type="term" value="F:acyltransferase activity, transferring groups other than amino-acyl groups"/>
    <property type="evidence" value="ECO:0007669"/>
    <property type="project" value="InterPro"/>
</dbReference>
<evidence type="ECO:0000259" key="1">
    <source>
        <dbReference type="PROSITE" id="PS51186"/>
    </source>
</evidence>
<sequence>MKELKLVKAKEKDKNFLLHLRKLTMVEHLEKAGIYLSDEEHLSRINFHYDSAYLILKSTERAGLLKCIETEKTIEILQIQVLPKYQGQGIAKRLIKDLAIKAETSHKNLTLKVLKQNPAKYLYERIGFNITGEDEQEFHMKMISSSEIDKQ</sequence>
<dbReference type="InterPro" id="IPR000182">
    <property type="entry name" value="GNAT_dom"/>
</dbReference>
<organism evidence="2 3">
    <name type="scientific">Aquimarina algiphila</name>
    <dbReference type="NCBI Taxonomy" id="2047982"/>
    <lineage>
        <taxon>Bacteria</taxon>
        <taxon>Pseudomonadati</taxon>
        <taxon>Bacteroidota</taxon>
        <taxon>Flavobacteriia</taxon>
        <taxon>Flavobacteriales</taxon>
        <taxon>Flavobacteriaceae</taxon>
        <taxon>Aquimarina</taxon>
    </lineage>
</organism>
<dbReference type="EMBL" id="VLNR01000014">
    <property type="protein sequence ID" value="TSE09330.1"/>
    <property type="molecule type" value="Genomic_DNA"/>
</dbReference>
<name>A0A554VM99_9FLAO</name>
<dbReference type="RefSeq" id="WP_109436284.1">
    <property type="nucleotide sequence ID" value="NZ_CANLFO010000010.1"/>
</dbReference>
<accession>A0A554VM99</accession>
<evidence type="ECO:0000313" key="2">
    <source>
        <dbReference type="EMBL" id="TSE09330.1"/>
    </source>
</evidence>
<feature type="domain" description="N-acetyltransferase" evidence="1">
    <location>
        <begin position="4"/>
        <end position="151"/>
    </location>
</feature>
<keyword evidence="2" id="KW-0808">Transferase</keyword>